<feature type="compositionally biased region" description="Basic residues" evidence="1">
    <location>
        <begin position="642"/>
        <end position="654"/>
    </location>
</feature>
<sequence>MKKRMASIAFLLSLSFLVAQRETLVWSQTAVPPAITALSATALTRSGRLMIQGTGFGAAQGQGRVEIGGLPAPATRWSETSITAYVPEATSVGALAVQVFTEGGASNAVPLTVTLRQTDGRVKWRFQADSLYILQRPAIGSDGTIVAHDSSGIVYALQPDGGLKWIFKTPAFAYGPPTIGTDGSVYVASLDTLYALNPDGTLKWQFKDPHPTQGAIAGPTVGPDGNIYVVNDLDGLGAFALSPDGKLLWNNPGNPVIFEYGQIGAEIVFGPSTPGGPVDQLYLAFDRQLGWHRWAFSLNGEQRWAVPTGPQADPFSQLQTQPAVGPDGTVYMTSLLSRQGWGLEAIDPQSGKAKWSFYEFPGNGMSPPDVGPDGVIYVARNLAHLHAFNPDGSERWRLSGNAIIDQPIVSPTNDLIFAGGRPNFGMPGFVQAYSTTLRGQPRWRVELGMENGGNQILYSRSRFAPDGQTVYFGTTILGGNQDNPYCYLYAMDTAPHFPELTLSLNQPTFYPGDPLALTATLDAEEKPQIVDVYVAIEFPDRSRLFLQADGSFTREIRPLVANWSTTPYHGEIFHYTIGHGEPLGSYTWLGALTEAGTSTILGNIAKAPFTVNPSGESSPGRSGMKNARPRGRASTPGETRLRHVQRSPHKGIPR</sequence>
<accession>A0A932FVY1</accession>
<dbReference type="Proteomes" id="UP000769766">
    <property type="component" value="Unassembled WGS sequence"/>
</dbReference>
<evidence type="ECO:0000256" key="1">
    <source>
        <dbReference type="SAM" id="MobiDB-lite"/>
    </source>
</evidence>
<dbReference type="InterPro" id="IPR013783">
    <property type="entry name" value="Ig-like_fold"/>
</dbReference>
<feature type="chain" id="PRO_5037619146" evidence="2">
    <location>
        <begin position="22"/>
        <end position="654"/>
    </location>
</feature>
<dbReference type="EMBL" id="JACPRF010000100">
    <property type="protein sequence ID" value="MBI2875893.1"/>
    <property type="molecule type" value="Genomic_DNA"/>
</dbReference>
<dbReference type="InterPro" id="IPR018391">
    <property type="entry name" value="PQQ_b-propeller_rpt"/>
</dbReference>
<dbReference type="Pfam" id="PF13360">
    <property type="entry name" value="PQQ_2"/>
    <property type="match status" value="2"/>
</dbReference>
<dbReference type="PANTHER" id="PTHR34512">
    <property type="entry name" value="CELL SURFACE PROTEIN"/>
    <property type="match status" value="1"/>
</dbReference>
<protein>
    <submittedName>
        <fullName evidence="5">PQQ-binding-like beta-propeller repeat protein</fullName>
    </submittedName>
</protein>
<feature type="compositionally biased region" description="Polar residues" evidence="1">
    <location>
        <begin position="611"/>
        <end position="620"/>
    </location>
</feature>
<feature type="domain" description="IPT/TIG" evidence="3">
    <location>
        <begin position="33"/>
        <end position="111"/>
    </location>
</feature>
<dbReference type="InterPro" id="IPR002909">
    <property type="entry name" value="IPT_dom"/>
</dbReference>
<dbReference type="InterPro" id="IPR015943">
    <property type="entry name" value="WD40/YVTN_repeat-like_dom_sf"/>
</dbReference>
<evidence type="ECO:0000259" key="4">
    <source>
        <dbReference type="Pfam" id="PF13360"/>
    </source>
</evidence>
<evidence type="ECO:0000256" key="2">
    <source>
        <dbReference type="SAM" id="SignalP"/>
    </source>
</evidence>
<gene>
    <name evidence="5" type="ORF">HYY20_03325</name>
</gene>
<evidence type="ECO:0000313" key="5">
    <source>
        <dbReference type="EMBL" id="MBI2875893.1"/>
    </source>
</evidence>
<comment type="caution">
    <text evidence="5">The sequence shown here is derived from an EMBL/GenBank/DDBJ whole genome shotgun (WGS) entry which is preliminary data.</text>
</comment>
<evidence type="ECO:0000259" key="3">
    <source>
        <dbReference type="Pfam" id="PF01833"/>
    </source>
</evidence>
<dbReference type="SUPFAM" id="SSF81296">
    <property type="entry name" value="E set domains"/>
    <property type="match status" value="1"/>
</dbReference>
<dbReference type="SMART" id="SM00564">
    <property type="entry name" value="PQQ"/>
    <property type="match status" value="5"/>
</dbReference>
<proteinExistence type="predicted"/>
<organism evidence="5 6">
    <name type="scientific">Tectimicrobiota bacterium</name>
    <dbReference type="NCBI Taxonomy" id="2528274"/>
    <lineage>
        <taxon>Bacteria</taxon>
        <taxon>Pseudomonadati</taxon>
        <taxon>Nitrospinota/Tectimicrobiota group</taxon>
        <taxon>Candidatus Tectimicrobiota</taxon>
    </lineage>
</organism>
<dbReference type="InterPro" id="IPR002372">
    <property type="entry name" value="PQQ_rpt_dom"/>
</dbReference>
<keyword evidence="2" id="KW-0732">Signal</keyword>
<dbReference type="Gene3D" id="2.60.40.10">
    <property type="entry name" value="Immunoglobulins"/>
    <property type="match status" value="1"/>
</dbReference>
<dbReference type="InterPro" id="IPR011047">
    <property type="entry name" value="Quinoprotein_ADH-like_sf"/>
</dbReference>
<reference evidence="5" key="1">
    <citation type="submission" date="2020-07" db="EMBL/GenBank/DDBJ databases">
        <title>Huge and variable diversity of episymbiotic CPR bacteria and DPANN archaea in groundwater ecosystems.</title>
        <authorList>
            <person name="He C.Y."/>
            <person name="Keren R."/>
            <person name="Whittaker M."/>
            <person name="Farag I.F."/>
            <person name="Doudna J."/>
            <person name="Cate J.H.D."/>
            <person name="Banfield J.F."/>
        </authorList>
    </citation>
    <scope>NUCLEOTIDE SEQUENCE</scope>
    <source>
        <strain evidence="5">NC_groundwater_672_Ag_B-0.1um_62_36</strain>
    </source>
</reference>
<dbReference type="SUPFAM" id="SSF50998">
    <property type="entry name" value="Quinoprotein alcohol dehydrogenase-like"/>
    <property type="match status" value="1"/>
</dbReference>
<dbReference type="Gene3D" id="2.130.10.10">
    <property type="entry name" value="YVTN repeat-like/Quinoprotein amine dehydrogenase"/>
    <property type="match status" value="2"/>
</dbReference>
<feature type="signal peptide" evidence="2">
    <location>
        <begin position="1"/>
        <end position="21"/>
    </location>
</feature>
<dbReference type="PANTHER" id="PTHR34512:SF30">
    <property type="entry name" value="OUTER MEMBRANE PROTEIN ASSEMBLY FACTOR BAMB"/>
    <property type="match status" value="1"/>
</dbReference>
<dbReference type="InterPro" id="IPR014756">
    <property type="entry name" value="Ig_E-set"/>
</dbReference>
<feature type="region of interest" description="Disordered" evidence="1">
    <location>
        <begin position="608"/>
        <end position="654"/>
    </location>
</feature>
<feature type="domain" description="Pyrrolo-quinoline quinone repeat" evidence="4">
    <location>
        <begin position="115"/>
        <end position="251"/>
    </location>
</feature>
<name>A0A932FVY1_UNCTE</name>
<dbReference type="AlphaFoldDB" id="A0A932FVY1"/>
<evidence type="ECO:0000313" key="6">
    <source>
        <dbReference type="Proteomes" id="UP000769766"/>
    </source>
</evidence>
<dbReference type="Pfam" id="PF01833">
    <property type="entry name" value="TIG"/>
    <property type="match status" value="1"/>
</dbReference>
<feature type="domain" description="Pyrrolo-quinoline quinone repeat" evidence="4">
    <location>
        <begin position="299"/>
        <end position="456"/>
    </location>
</feature>